<keyword evidence="3" id="KW-1185">Reference proteome</keyword>
<keyword evidence="1" id="KW-1133">Transmembrane helix</keyword>
<evidence type="ECO:0000256" key="1">
    <source>
        <dbReference type="SAM" id="Phobius"/>
    </source>
</evidence>
<reference evidence="3" key="1">
    <citation type="journal article" date="2019" name="Int. J. Syst. Evol. Microbiol.">
        <title>The Global Catalogue of Microorganisms (GCM) 10K type strain sequencing project: providing services to taxonomists for standard genome sequencing and annotation.</title>
        <authorList>
            <consortium name="The Broad Institute Genomics Platform"/>
            <consortium name="The Broad Institute Genome Sequencing Center for Infectious Disease"/>
            <person name="Wu L."/>
            <person name="Ma J."/>
        </authorList>
    </citation>
    <scope>NUCLEOTIDE SEQUENCE [LARGE SCALE GENOMIC DNA]</scope>
    <source>
        <strain evidence="3">GH52</strain>
    </source>
</reference>
<protein>
    <submittedName>
        <fullName evidence="2">ABC transporter permease</fullName>
    </submittedName>
</protein>
<keyword evidence="1" id="KW-0812">Transmembrane</keyword>
<proteinExistence type="predicted"/>
<comment type="caution">
    <text evidence="2">The sequence shown here is derived from an EMBL/GenBank/DDBJ whole genome shotgun (WGS) entry which is preliminary data.</text>
</comment>
<organism evidence="2 3">
    <name type="scientific">Paenibacillus yanchengensis</name>
    <dbReference type="NCBI Taxonomy" id="2035833"/>
    <lineage>
        <taxon>Bacteria</taxon>
        <taxon>Bacillati</taxon>
        <taxon>Bacillota</taxon>
        <taxon>Bacilli</taxon>
        <taxon>Bacillales</taxon>
        <taxon>Paenibacillaceae</taxon>
        <taxon>Paenibacillus</taxon>
    </lineage>
</organism>
<name>A0ABW4YFG8_9BACL</name>
<feature type="transmembrane region" description="Helical" evidence="1">
    <location>
        <begin position="55"/>
        <end position="76"/>
    </location>
</feature>
<evidence type="ECO:0000313" key="2">
    <source>
        <dbReference type="EMBL" id="MFD2114414.1"/>
    </source>
</evidence>
<sequence length="267" mass="30789">MKVYLAVWRMNFMNGLQYRAAAVAGLLTQIFFGFVFIMVYAAFYKSSSAKQPMNWQQVVSYVWLTQIFLSLIVFWVRNMQLFQLITDGNLAYELTRPVAIYPLWYMRLLGERMINALLRSVLIIPIVLFLPEKYRLQMPDSTTHFLLFIVALTISTLLVVAISMYIYISVFWTMNPTGSMLIIAIIAEFLAGLIIPVPLMPSWLQQLTYLLPFRFTADFPFRIYSGHIGIPEALIGVGIQLLWLVFIVITGYWLMKKALRQVVIQGG</sequence>
<evidence type="ECO:0000313" key="3">
    <source>
        <dbReference type="Proteomes" id="UP001597362"/>
    </source>
</evidence>
<dbReference type="InterPro" id="IPR010390">
    <property type="entry name" value="ABC-2_transporter-like"/>
</dbReference>
<accession>A0ABW4YFG8</accession>
<gene>
    <name evidence="2" type="ORF">ACFSJH_01425</name>
</gene>
<keyword evidence="1" id="KW-0472">Membrane</keyword>
<dbReference type="Proteomes" id="UP001597362">
    <property type="component" value="Unassembled WGS sequence"/>
</dbReference>
<feature type="transmembrane region" description="Helical" evidence="1">
    <location>
        <begin position="21"/>
        <end position="43"/>
    </location>
</feature>
<dbReference type="PANTHER" id="PTHR36832">
    <property type="entry name" value="SLR1174 PROTEIN-RELATED"/>
    <property type="match status" value="1"/>
</dbReference>
<feature type="transmembrane region" description="Helical" evidence="1">
    <location>
        <begin position="180"/>
        <end position="204"/>
    </location>
</feature>
<dbReference type="EMBL" id="JBHUHO010000005">
    <property type="protein sequence ID" value="MFD2114414.1"/>
    <property type="molecule type" value="Genomic_DNA"/>
</dbReference>
<dbReference type="PANTHER" id="PTHR36832:SF2">
    <property type="entry name" value="INTEGRAL MEMBRANE PROTEIN"/>
    <property type="match status" value="1"/>
</dbReference>
<feature type="transmembrane region" description="Helical" evidence="1">
    <location>
        <begin position="233"/>
        <end position="255"/>
    </location>
</feature>
<dbReference type="Pfam" id="PF06182">
    <property type="entry name" value="ABC2_membrane_6"/>
    <property type="match status" value="1"/>
</dbReference>
<feature type="transmembrane region" description="Helical" evidence="1">
    <location>
        <begin position="143"/>
        <end position="168"/>
    </location>
</feature>
<feature type="transmembrane region" description="Helical" evidence="1">
    <location>
        <begin position="113"/>
        <end position="131"/>
    </location>
</feature>
<dbReference type="RefSeq" id="WP_377769398.1">
    <property type="nucleotide sequence ID" value="NZ_JBHUHO010000005.1"/>
</dbReference>